<feature type="transmembrane region" description="Helical" evidence="1">
    <location>
        <begin position="112"/>
        <end position="134"/>
    </location>
</feature>
<evidence type="ECO:0000256" key="1">
    <source>
        <dbReference type="SAM" id="Phobius"/>
    </source>
</evidence>
<gene>
    <name evidence="2" type="ORF">M2280_002647</name>
</gene>
<feature type="transmembrane region" description="Helical" evidence="1">
    <location>
        <begin position="20"/>
        <end position="40"/>
    </location>
</feature>
<organism evidence="2 3">
    <name type="scientific">Prescottella agglutinans</name>
    <dbReference type="NCBI Taxonomy" id="1644129"/>
    <lineage>
        <taxon>Bacteria</taxon>
        <taxon>Bacillati</taxon>
        <taxon>Actinomycetota</taxon>
        <taxon>Actinomycetes</taxon>
        <taxon>Mycobacteriales</taxon>
        <taxon>Nocardiaceae</taxon>
        <taxon>Prescottella</taxon>
    </lineage>
</organism>
<reference evidence="2 3" key="1">
    <citation type="submission" date="2023-04" db="EMBL/GenBank/DDBJ databases">
        <title>Forest soil microbial communities from Buena Vista Peninsula, Colon Province, Panama.</title>
        <authorList>
            <person name="Bouskill N."/>
        </authorList>
    </citation>
    <scope>NUCLEOTIDE SEQUENCE [LARGE SCALE GENOMIC DNA]</scope>
    <source>
        <strain evidence="2 3">CFH S0262</strain>
    </source>
</reference>
<keyword evidence="1" id="KW-0812">Transmembrane</keyword>
<keyword evidence="3" id="KW-1185">Reference proteome</keyword>
<dbReference type="Proteomes" id="UP001160334">
    <property type="component" value="Unassembled WGS sequence"/>
</dbReference>
<evidence type="ECO:0000313" key="2">
    <source>
        <dbReference type="EMBL" id="MDH6281427.1"/>
    </source>
</evidence>
<feature type="transmembrane region" description="Helical" evidence="1">
    <location>
        <begin position="140"/>
        <end position="160"/>
    </location>
</feature>
<dbReference type="EMBL" id="JARXVC010000005">
    <property type="protein sequence ID" value="MDH6281427.1"/>
    <property type="molecule type" value="Genomic_DNA"/>
</dbReference>
<keyword evidence="1" id="KW-1133">Transmembrane helix</keyword>
<name>A0ABT6MAU2_9NOCA</name>
<proteinExistence type="predicted"/>
<comment type="caution">
    <text evidence="2">The sequence shown here is derived from an EMBL/GenBank/DDBJ whole genome shotgun (WGS) entry which is preliminary data.</text>
</comment>
<protein>
    <submittedName>
        <fullName evidence="2">Uncharacterized protein</fullName>
    </submittedName>
</protein>
<accession>A0ABT6MAU2</accession>
<sequence>MKSRITSSAEWPSRWPQREVPLWLAVPSLPVLVVIGVMAALEVRSVYAIVPGLWFLCIFVLLVLMIRNLRPISFSPAVRVTRLDPATGEVDSGSGVVGTLIPRNPATVRRDVMMIVLMILSGPALFSAYLNPYWGREPVWLMFLAWSLTALGVTVAVIRLGGRKDVIHISGLGCWLPGTKMVLWDDIEQIEARSTYSRRIERGYITVRRRVPEETRNKRVSRYSNRTLPAIDISIPDWDIDPALLFWELGRSMGSIEARARWTNGEAISDMTMTYPNQVPGTVGELA</sequence>
<evidence type="ECO:0000313" key="3">
    <source>
        <dbReference type="Proteomes" id="UP001160334"/>
    </source>
</evidence>
<keyword evidence="1" id="KW-0472">Membrane</keyword>
<feature type="transmembrane region" description="Helical" evidence="1">
    <location>
        <begin position="46"/>
        <end position="66"/>
    </location>
</feature>